<evidence type="ECO:0000313" key="3">
    <source>
        <dbReference type="Proteomes" id="UP000054099"/>
    </source>
</evidence>
<organism evidence="2 3">
    <name type="scientific">Fictibacillus enclensis</name>
    <dbReference type="NCBI Taxonomy" id="1017270"/>
    <lineage>
        <taxon>Bacteria</taxon>
        <taxon>Bacillati</taxon>
        <taxon>Bacillota</taxon>
        <taxon>Bacilli</taxon>
        <taxon>Bacillales</taxon>
        <taxon>Fictibacillaceae</taxon>
        <taxon>Fictibacillus</taxon>
    </lineage>
</organism>
<dbReference type="GO" id="GO:0016747">
    <property type="term" value="F:acyltransferase activity, transferring groups other than amino-acyl groups"/>
    <property type="evidence" value="ECO:0007669"/>
    <property type="project" value="InterPro"/>
</dbReference>
<keyword evidence="3" id="KW-1185">Reference proteome</keyword>
<sequence length="151" mass="17468">MSWKLKTFDELTTRELYSILKERTEIFVVEQNCPYLEVDGKDLSSYHLYKEVDGEIAAYLRILPAGVSYQEASLGRVIVKKEYRGQGLAQELLRRGIDFTLNELKEDTIKIQGQHYLEKFYGSFGFQTISDVYMEDGIPHVDMLLEKEANG</sequence>
<dbReference type="SUPFAM" id="SSF55729">
    <property type="entry name" value="Acyl-CoA N-acyltransferases (Nat)"/>
    <property type="match status" value="1"/>
</dbReference>
<dbReference type="EMBL" id="LNQN01000006">
    <property type="protein sequence ID" value="KSU81162.1"/>
    <property type="molecule type" value="Genomic_DNA"/>
</dbReference>
<dbReference type="Proteomes" id="UP000054099">
    <property type="component" value="Unassembled WGS sequence"/>
</dbReference>
<dbReference type="AlphaFoldDB" id="A0A0V8J2I7"/>
<accession>A0A0V8J2I7</accession>
<gene>
    <name evidence="2" type="ORF">AS030_19675</name>
</gene>
<dbReference type="Pfam" id="PF13673">
    <property type="entry name" value="Acetyltransf_10"/>
    <property type="match status" value="1"/>
</dbReference>
<keyword evidence="2" id="KW-0808">Transferase</keyword>
<name>A0A0V8J2I7_9BACL</name>
<evidence type="ECO:0000259" key="1">
    <source>
        <dbReference type="PROSITE" id="PS51186"/>
    </source>
</evidence>
<comment type="caution">
    <text evidence="2">The sequence shown here is derived from an EMBL/GenBank/DDBJ whole genome shotgun (WGS) entry which is preliminary data.</text>
</comment>
<evidence type="ECO:0000313" key="2">
    <source>
        <dbReference type="EMBL" id="KSU81162.1"/>
    </source>
</evidence>
<dbReference type="Gene3D" id="3.40.630.30">
    <property type="match status" value="1"/>
</dbReference>
<dbReference type="PROSITE" id="PS51186">
    <property type="entry name" value="GNAT"/>
    <property type="match status" value="1"/>
</dbReference>
<proteinExistence type="predicted"/>
<feature type="domain" description="N-acetyltransferase" evidence="1">
    <location>
        <begin position="6"/>
        <end position="148"/>
    </location>
</feature>
<protein>
    <submittedName>
        <fullName evidence="2">GNAT family acetyltransferase</fullName>
    </submittedName>
</protein>
<dbReference type="RefSeq" id="WP_061974878.1">
    <property type="nucleotide sequence ID" value="NZ_FMAV01000004.1"/>
</dbReference>
<reference evidence="2 3" key="1">
    <citation type="journal article" date="2014" name="Antonie Van Leeuwenhoek">
        <title>Fictibacillus enclensis sp. nov., isolated from marine sediment.</title>
        <authorList>
            <person name="Dastager S.G."/>
            <person name="Mawlankar R."/>
            <person name="Srinivasan K."/>
            <person name="Tang S.K."/>
            <person name="Lee J.C."/>
            <person name="Ramana V.V."/>
            <person name="Shouche Y.S."/>
        </authorList>
    </citation>
    <scope>NUCLEOTIDE SEQUENCE [LARGE SCALE GENOMIC DNA]</scope>
    <source>
        <strain evidence="2 3">NIO-1003</strain>
    </source>
</reference>
<dbReference type="CDD" id="cd04301">
    <property type="entry name" value="NAT_SF"/>
    <property type="match status" value="1"/>
</dbReference>
<dbReference type="InterPro" id="IPR016181">
    <property type="entry name" value="Acyl_CoA_acyltransferase"/>
</dbReference>
<dbReference type="OrthoDB" id="9796171at2"/>
<dbReference type="InterPro" id="IPR000182">
    <property type="entry name" value="GNAT_dom"/>
</dbReference>